<name>A0A163GEV3_9BACL</name>
<dbReference type="AlphaFoldDB" id="A0A163GEV3"/>
<dbReference type="InterPro" id="IPR009256">
    <property type="entry name" value="YqgQ-like"/>
</dbReference>
<evidence type="ECO:0000313" key="2">
    <source>
        <dbReference type="Proteomes" id="UP000076490"/>
    </source>
</evidence>
<accession>A0A163GEV3</accession>
<dbReference type="InterPro" id="IPR023164">
    <property type="entry name" value="YqgQ-like_sf"/>
</dbReference>
<dbReference type="Gene3D" id="1.10.287.760">
    <property type="entry name" value="YqgQ-like"/>
    <property type="match status" value="1"/>
</dbReference>
<reference evidence="1 2" key="1">
    <citation type="submission" date="2016-01" db="EMBL/GenBank/DDBJ databases">
        <title>Whole genome sequencing of Bhargavaea cecembensis T14.</title>
        <authorList>
            <person name="Hong K.W."/>
        </authorList>
    </citation>
    <scope>NUCLEOTIDE SEQUENCE [LARGE SCALE GENOMIC DNA]</scope>
    <source>
        <strain evidence="1 2">T14</strain>
    </source>
</reference>
<dbReference type="RefSeq" id="WP_063178377.1">
    <property type="nucleotide sequence ID" value="NZ_LQNT01000001.1"/>
</dbReference>
<gene>
    <name evidence="1" type="ORF">AV656_02245</name>
</gene>
<evidence type="ECO:0000313" key="1">
    <source>
        <dbReference type="EMBL" id="KZE40116.1"/>
    </source>
</evidence>
<evidence type="ECO:0008006" key="3">
    <source>
        <dbReference type="Google" id="ProtNLM"/>
    </source>
</evidence>
<comment type="caution">
    <text evidence="1">The sequence shown here is derived from an EMBL/GenBank/DDBJ whole genome shotgun (WGS) entry which is preliminary data.</text>
</comment>
<dbReference type="SUPFAM" id="SSF158379">
    <property type="entry name" value="YqgQ-like"/>
    <property type="match status" value="1"/>
</dbReference>
<organism evidence="1 2">
    <name type="scientific">Bhargavaea cecembensis</name>
    <dbReference type="NCBI Taxonomy" id="394098"/>
    <lineage>
        <taxon>Bacteria</taxon>
        <taxon>Bacillati</taxon>
        <taxon>Bacillota</taxon>
        <taxon>Bacilli</taxon>
        <taxon>Bacillales</taxon>
        <taxon>Caryophanaceae</taxon>
        <taxon>Bhargavaea</taxon>
    </lineage>
</organism>
<dbReference type="OrthoDB" id="2361671at2"/>
<proteinExistence type="predicted"/>
<sequence>METVYDVMQLLKRFGTFVYTGDRNADLILMEMEVRQLHDNGMITQQEFTKSLLILRRGK</sequence>
<dbReference type="Pfam" id="PF06014">
    <property type="entry name" value="YqgQ-like"/>
    <property type="match status" value="1"/>
</dbReference>
<dbReference type="Proteomes" id="UP000076490">
    <property type="component" value="Unassembled WGS sequence"/>
</dbReference>
<protein>
    <recommendedName>
        <fullName evidence="3">Cytosolic protein</fullName>
    </recommendedName>
</protein>
<dbReference type="EMBL" id="LQNT01000001">
    <property type="protein sequence ID" value="KZE40116.1"/>
    <property type="molecule type" value="Genomic_DNA"/>
</dbReference>